<feature type="transmembrane region" description="Helical" evidence="9">
    <location>
        <begin position="316"/>
        <end position="336"/>
    </location>
</feature>
<comment type="similarity">
    <text evidence="2 9">Belongs to the ammonia transporter channel (TC 1.A.11.2) family.</text>
</comment>
<evidence type="ECO:0000256" key="1">
    <source>
        <dbReference type="ARBA" id="ARBA00004141"/>
    </source>
</evidence>
<dbReference type="GO" id="GO:0008519">
    <property type="term" value="F:ammonium channel activity"/>
    <property type="evidence" value="ECO:0007669"/>
    <property type="project" value="InterPro"/>
</dbReference>
<feature type="transmembrane region" description="Helical" evidence="9">
    <location>
        <begin position="348"/>
        <end position="370"/>
    </location>
</feature>
<evidence type="ECO:0000259" key="10">
    <source>
        <dbReference type="Pfam" id="PF00909"/>
    </source>
</evidence>
<dbReference type="GO" id="GO:0005886">
    <property type="term" value="C:plasma membrane"/>
    <property type="evidence" value="ECO:0007669"/>
    <property type="project" value="UniProtKB-SubCell"/>
</dbReference>
<dbReference type="Pfam" id="PF00909">
    <property type="entry name" value="Ammonium_transp"/>
    <property type="match status" value="1"/>
</dbReference>
<dbReference type="PROSITE" id="PS01219">
    <property type="entry name" value="AMMONIUM_TRANSP"/>
    <property type="match status" value="1"/>
</dbReference>
<evidence type="ECO:0000256" key="2">
    <source>
        <dbReference type="ARBA" id="ARBA00005887"/>
    </source>
</evidence>
<feature type="transmembrane region" description="Helical" evidence="9">
    <location>
        <begin position="260"/>
        <end position="278"/>
    </location>
</feature>
<evidence type="ECO:0000313" key="11">
    <source>
        <dbReference type="EMBL" id="OPX46839.1"/>
    </source>
</evidence>
<evidence type="ECO:0000256" key="4">
    <source>
        <dbReference type="ARBA" id="ARBA00022692"/>
    </source>
</evidence>
<evidence type="ECO:0000313" key="12">
    <source>
        <dbReference type="Proteomes" id="UP000191448"/>
    </source>
</evidence>
<keyword evidence="5 9" id="KW-1133">Transmembrane helix</keyword>
<feature type="domain" description="Ammonium transporter AmtB-like" evidence="10">
    <location>
        <begin position="11"/>
        <end position="393"/>
    </location>
</feature>
<dbReference type="PANTHER" id="PTHR43029:SF10">
    <property type="entry name" value="AMMONIUM TRANSPORTER MEP2"/>
    <property type="match status" value="1"/>
</dbReference>
<feature type="transmembrane region" description="Helical" evidence="9">
    <location>
        <begin position="284"/>
        <end position="304"/>
    </location>
</feature>
<feature type="transmembrane region" description="Helical" evidence="9">
    <location>
        <begin position="97"/>
        <end position="119"/>
    </location>
</feature>
<accession>A0A1V4SSI4</accession>
<dbReference type="Gene3D" id="1.10.3430.10">
    <property type="entry name" value="Ammonium transporter AmtB like domains"/>
    <property type="match status" value="1"/>
</dbReference>
<feature type="transmembrane region" description="Helical" evidence="9">
    <location>
        <begin position="131"/>
        <end position="153"/>
    </location>
</feature>
<evidence type="ECO:0000256" key="7">
    <source>
        <dbReference type="ARBA" id="ARBA00023177"/>
    </source>
</evidence>
<dbReference type="RefSeq" id="WP_080023756.1">
    <property type="nucleotide sequence ID" value="NZ_LTAY01000069.1"/>
</dbReference>
<gene>
    <name evidence="11" type="primary">amt</name>
    <name evidence="11" type="ORF">CLTHE_24920</name>
</gene>
<dbReference type="Proteomes" id="UP000191448">
    <property type="component" value="Unassembled WGS sequence"/>
</dbReference>
<dbReference type="PANTHER" id="PTHR43029">
    <property type="entry name" value="AMMONIUM TRANSPORTER MEP2"/>
    <property type="match status" value="1"/>
</dbReference>
<dbReference type="InterPro" id="IPR024041">
    <property type="entry name" value="NH4_transpt_AmtB-like_dom"/>
</dbReference>
<evidence type="ECO:0000256" key="9">
    <source>
        <dbReference type="RuleBase" id="RU362002"/>
    </source>
</evidence>
<comment type="caution">
    <text evidence="11">The sequence shown here is derived from an EMBL/GenBank/DDBJ whole genome shotgun (WGS) entry which is preliminary data.</text>
</comment>
<evidence type="ECO:0000256" key="5">
    <source>
        <dbReference type="ARBA" id="ARBA00022989"/>
    </source>
</evidence>
<proteinExistence type="inferred from homology"/>
<dbReference type="NCBIfam" id="TIGR00836">
    <property type="entry name" value="amt"/>
    <property type="match status" value="1"/>
</dbReference>
<feature type="transmembrane region" description="Helical" evidence="9">
    <location>
        <begin position="43"/>
        <end position="67"/>
    </location>
</feature>
<dbReference type="AlphaFoldDB" id="A0A1V4SSI4"/>
<evidence type="ECO:0000256" key="6">
    <source>
        <dbReference type="ARBA" id="ARBA00023136"/>
    </source>
</evidence>
<organism evidence="11 12">
    <name type="scientific">Clostridium thermobutyricum DSM 4928</name>
    <dbReference type="NCBI Taxonomy" id="1121339"/>
    <lineage>
        <taxon>Bacteria</taxon>
        <taxon>Bacillati</taxon>
        <taxon>Bacillota</taxon>
        <taxon>Clostridia</taxon>
        <taxon>Eubacteriales</taxon>
        <taxon>Clostridiaceae</taxon>
        <taxon>Clostridium</taxon>
    </lineage>
</organism>
<feature type="transmembrane region" description="Helical" evidence="9">
    <location>
        <begin position="229"/>
        <end position="253"/>
    </location>
</feature>
<feature type="transmembrane region" description="Helical" evidence="9">
    <location>
        <begin position="12"/>
        <end position="31"/>
    </location>
</feature>
<feature type="transmembrane region" description="Helical" evidence="9">
    <location>
        <begin position="165"/>
        <end position="186"/>
    </location>
</feature>
<dbReference type="EMBL" id="LTAY01000069">
    <property type="protein sequence ID" value="OPX46839.1"/>
    <property type="molecule type" value="Genomic_DNA"/>
</dbReference>
<feature type="transmembrane region" description="Helical" evidence="9">
    <location>
        <begin position="198"/>
        <end position="217"/>
    </location>
</feature>
<name>A0A1V4SSI4_9CLOT</name>
<dbReference type="InterPro" id="IPR029020">
    <property type="entry name" value="Ammonium/urea_transptr"/>
</dbReference>
<protein>
    <recommendedName>
        <fullName evidence="8 9">Ammonium transporter</fullName>
    </recommendedName>
</protein>
<dbReference type="InterPro" id="IPR001905">
    <property type="entry name" value="Ammonium_transpt"/>
</dbReference>
<sequence>MLNGIEHGNVAFMILSTVLVFIMTPGLAFFYGGLVEKKNSLTIMLQVFLSIGIVTLMWIFGGFSFVFGNDIGGVIGDPSQYFAFNNLDFVINKHYGLTIPFLLFFMYQLMFAIITLPLMTGAIANRMRIRGWIVLLILWMLLVYFPVAHWIWGGGFLAKMGFVDFAGGTVIHISSGFSGLAAIAVLGSRAIKNEKGPFNLGLVSIGAALLLFGWFGFNAGGTLTAAETAAIVFANTGVAAASGMIVWTIMYYIEERRFSFLEAIIGAVAGLATITPASGYVSPLSATLIGALAGVFCFLCVKFAKRMKWDDALDVWGVHGMGGLLGTLLIGVFANKLINGVSAGMDQFLVQCFGAIFVAIYSIIVTFIIMKVIDRGNFIRVSKEEQERGLDEVFLKEKYDLD</sequence>
<evidence type="ECO:0000256" key="8">
    <source>
        <dbReference type="ARBA" id="ARBA00050025"/>
    </source>
</evidence>
<reference evidence="11 12" key="1">
    <citation type="submission" date="2016-02" db="EMBL/GenBank/DDBJ databases">
        <title>Genome sequence of Clostridium thermobutyricum DSM 4928.</title>
        <authorList>
            <person name="Poehlein A."/>
            <person name="Daniel R."/>
        </authorList>
    </citation>
    <scope>NUCLEOTIDE SEQUENCE [LARGE SCALE GENOMIC DNA]</scope>
    <source>
        <strain evidence="11 12">DSM 4928</strain>
    </source>
</reference>
<keyword evidence="4 9" id="KW-0812">Transmembrane</keyword>
<keyword evidence="6 9" id="KW-0472">Membrane</keyword>
<evidence type="ECO:0000256" key="3">
    <source>
        <dbReference type="ARBA" id="ARBA00022448"/>
    </source>
</evidence>
<keyword evidence="7 9" id="KW-0924">Ammonia transport</keyword>
<dbReference type="OrthoDB" id="9814202at2"/>
<comment type="subcellular location">
    <subcellularLocation>
        <location evidence="9">Cell membrane</location>
        <topology evidence="9">Multi-pass membrane protein</topology>
    </subcellularLocation>
    <subcellularLocation>
        <location evidence="1">Membrane</location>
        <topology evidence="1">Multi-pass membrane protein</topology>
    </subcellularLocation>
</comment>
<keyword evidence="3 9" id="KW-0813">Transport</keyword>
<dbReference type="InterPro" id="IPR018047">
    <property type="entry name" value="Ammonium_transpt_CS"/>
</dbReference>
<dbReference type="SUPFAM" id="SSF111352">
    <property type="entry name" value="Ammonium transporter"/>
    <property type="match status" value="1"/>
</dbReference>